<feature type="domain" description="BRO1" evidence="2">
    <location>
        <begin position="1"/>
        <end position="415"/>
    </location>
</feature>
<dbReference type="SMART" id="SM01041">
    <property type="entry name" value="BRO1"/>
    <property type="match status" value="1"/>
</dbReference>
<gene>
    <name evidence="3" type="ORF">CcCBS67573_g06978</name>
</gene>
<dbReference type="Pfam" id="PF13949">
    <property type="entry name" value="ALIX_LYPXL_bnd"/>
    <property type="match status" value="1"/>
</dbReference>
<comment type="caution">
    <text evidence="3">The sequence shown here is derived from an EMBL/GenBank/DDBJ whole genome shotgun (WGS) entry which is preliminary data.</text>
</comment>
<protein>
    <recommendedName>
        <fullName evidence="2">BRO1 domain-containing protein</fullName>
    </recommendedName>
</protein>
<dbReference type="AlphaFoldDB" id="A0A507EY95"/>
<dbReference type="PANTHER" id="PTHR23030:SF39">
    <property type="entry name" value="PROGRAMMED CELL DEATH 6-INTERACTING PROTEIN"/>
    <property type="match status" value="1"/>
</dbReference>
<dbReference type="GO" id="GO:0043328">
    <property type="term" value="P:protein transport to vacuole involved in ubiquitin-dependent protein catabolic process via the multivesicular body sorting pathway"/>
    <property type="evidence" value="ECO:0007669"/>
    <property type="project" value="TreeGrafter"/>
</dbReference>
<dbReference type="STRING" id="246404.A0A507EY95"/>
<organism evidence="3 4">
    <name type="scientific">Chytriomyces confervae</name>
    <dbReference type="NCBI Taxonomy" id="246404"/>
    <lineage>
        <taxon>Eukaryota</taxon>
        <taxon>Fungi</taxon>
        <taxon>Fungi incertae sedis</taxon>
        <taxon>Chytridiomycota</taxon>
        <taxon>Chytridiomycota incertae sedis</taxon>
        <taxon>Chytridiomycetes</taxon>
        <taxon>Chytridiales</taxon>
        <taxon>Chytriomycetaceae</taxon>
        <taxon>Chytriomyces</taxon>
    </lineage>
</organism>
<accession>A0A507EY95</accession>
<dbReference type="OrthoDB" id="2114831at2759"/>
<evidence type="ECO:0000259" key="2">
    <source>
        <dbReference type="PROSITE" id="PS51180"/>
    </source>
</evidence>
<dbReference type="EMBL" id="QEAP01000330">
    <property type="protein sequence ID" value="TPX68993.1"/>
    <property type="molecule type" value="Genomic_DNA"/>
</dbReference>
<dbReference type="Gene3D" id="1.20.120.560">
    <property type="entry name" value="alix/aip1 in complex with the ypdl late domain"/>
    <property type="match status" value="1"/>
</dbReference>
<dbReference type="PROSITE" id="PS51180">
    <property type="entry name" value="BRO1"/>
    <property type="match status" value="1"/>
</dbReference>
<dbReference type="Pfam" id="PF03097">
    <property type="entry name" value="BRO1"/>
    <property type="match status" value="1"/>
</dbReference>
<comment type="similarity">
    <text evidence="1">Belongs to the palA/RIM20 family.</text>
</comment>
<dbReference type="InterPro" id="IPR025304">
    <property type="entry name" value="ALIX_V_dom"/>
</dbReference>
<dbReference type="GO" id="GO:0005768">
    <property type="term" value="C:endosome"/>
    <property type="evidence" value="ECO:0007669"/>
    <property type="project" value="TreeGrafter"/>
</dbReference>
<dbReference type="InterPro" id="IPR004328">
    <property type="entry name" value="BRO1_dom"/>
</dbReference>
<evidence type="ECO:0000256" key="1">
    <source>
        <dbReference type="ARBA" id="ARBA00038154"/>
    </source>
</evidence>
<dbReference type="PANTHER" id="PTHR23030">
    <property type="entry name" value="PCD6 INTERACTING PROTEIN-RELATED"/>
    <property type="match status" value="1"/>
</dbReference>
<proteinExistence type="inferred from homology"/>
<dbReference type="Gene3D" id="1.25.40.280">
    <property type="entry name" value="alix/aip1 like domains"/>
    <property type="match status" value="1"/>
</dbReference>
<evidence type="ECO:0000313" key="4">
    <source>
        <dbReference type="Proteomes" id="UP000320333"/>
    </source>
</evidence>
<evidence type="ECO:0000313" key="3">
    <source>
        <dbReference type="EMBL" id="TPX68993.1"/>
    </source>
</evidence>
<keyword evidence="4" id="KW-1185">Reference proteome</keyword>
<dbReference type="InterPro" id="IPR038499">
    <property type="entry name" value="BRO1_sf"/>
</dbReference>
<name>A0A507EY95_9FUNG</name>
<dbReference type="Gene3D" id="1.20.140.50">
    <property type="entry name" value="alix/aip1 like domains"/>
    <property type="match status" value="1"/>
</dbReference>
<reference evidence="3 4" key="1">
    <citation type="journal article" date="2019" name="Sci. Rep.">
        <title>Comparative genomics of chytrid fungi reveal insights into the obligate biotrophic and pathogenic lifestyle of Synchytrium endobioticum.</title>
        <authorList>
            <person name="van de Vossenberg B.T.L.H."/>
            <person name="Warris S."/>
            <person name="Nguyen H.D.T."/>
            <person name="van Gent-Pelzer M.P.E."/>
            <person name="Joly D.L."/>
            <person name="van de Geest H.C."/>
            <person name="Bonants P.J.M."/>
            <person name="Smith D.S."/>
            <person name="Levesque C.A."/>
            <person name="van der Lee T.A.J."/>
        </authorList>
    </citation>
    <scope>NUCLEOTIDE SEQUENCE [LARGE SCALE GENOMIC DNA]</scope>
    <source>
        <strain evidence="3 4">CBS 675.73</strain>
    </source>
</reference>
<dbReference type="Proteomes" id="UP000320333">
    <property type="component" value="Unassembled WGS sequence"/>
</dbReference>
<sequence length="819" mass="88957">MFLSCKKSEVVVELSVLATASDGAFDDQRRGAKPSGPSQGQRDLWTLQQLRERSMSAVQEVESGTGADEIALFNAISAVASYASQLRALSAKVNLDDRKLVQFVWTNALNSASFSSHKLGFELGAVLFNAATLLCTTGRATVMSIDPAQRSTFPAAIKAACNALLTAAAAFKEIKTVFPLSQDSACVDFTPAVLDALEAVLIADAQELFLKKAVFDNMSPSTIAKLASGTAETFRRAHTLLTASSINGVFPANWIQLARGKLGLYEGISYYNQSKVVAATSDSGKYGIQIAWLRAAQNALKSVHVEVFDGGANVAMRILKGVTGAVLADTSSGFYFQESLNRVKAEVMATMELVKGVLLPAEKDNDIIYVETVPALSALTIPTVAIMVKPDIAPLFDIYITNKIFPPLFETLTPLYIRQSQERYLKARTAYLQPIEDLQTATTTCRTGLAAINLPNAIESVFKPDSQILLEMQQSVMRDCVGDVEFNGQVPPLAHMMQSAASLLLSQRDKTSQLLRAARAALDTEEAEDAEMRHGFGARWARIESSKLTRGLKEAIGGYTDKLDEAQASDAIVLGKVDGNLQNLALLGDEGLLSVLIQGGGGGPLGESGIAAEAASRDEVNKLKGALALLNDLISKRELFLQDVQAAKAADDILPSILEASNGVHVMNEEDVFLANLKKYDAFVETSLASLKTQNNIMALITTRNQKFVEWVQTNERLAKRTEFIADHARGVALFKEIMTNLGAGIKFYTDFEPILKKLLVNCQDFCMTRGIEKKELLAELQQKSISQERQVWDGNLSNLNFKFDHNPPPSAPPPFKRQ</sequence>